<reference evidence="1" key="1">
    <citation type="submission" date="2021-01" db="EMBL/GenBank/DDBJ databases">
        <title>Whole genome shotgun sequence of Virgisporangium aurantiacum NBRC 16421.</title>
        <authorList>
            <person name="Komaki H."/>
            <person name="Tamura T."/>
        </authorList>
    </citation>
    <scope>NUCLEOTIDE SEQUENCE</scope>
    <source>
        <strain evidence="1">NBRC 16421</strain>
    </source>
</reference>
<evidence type="ECO:0000313" key="2">
    <source>
        <dbReference type="Proteomes" id="UP000612585"/>
    </source>
</evidence>
<protein>
    <submittedName>
        <fullName evidence="1">Uncharacterized protein</fullName>
    </submittedName>
</protein>
<comment type="caution">
    <text evidence="1">The sequence shown here is derived from an EMBL/GenBank/DDBJ whole genome shotgun (WGS) entry which is preliminary data.</text>
</comment>
<name>A0A8J3Z8P0_9ACTN</name>
<proteinExistence type="predicted"/>
<keyword evidence="2" id="KW-1185">Reference proteome</keyword>
<evidence type="ECO:0000313" key="1">
    <source>
        <dbReference type="EMBL" id="GIJ59414.1"/>
    </source>
</evidence>
<dbReference type="AlphaFoldDB" id="A0A8J3Z8P0"/>
<gene>
    <name evidence="1" type="ORF">Vau01_069300</name>
</gene>
<sequence>MASVTVAANGGAVSLGLGLGAVEVGAVAAGADVVPAIVGGLAPSVQATVSNIDDAMSMPATPRARRFE</sequence>
<organism evidence="1 2">
    <name type="scientific">Virgisporangium aurantiacum</name>
    <dbReference type="NCBI Taxonomy" id="175570"/>
    <lineage>
        <taxon>Bacteria</taxon>
        <taxon>Bacillati</taxon>
        <taxon>Actinomycetota</taxon>
        <taxon>Actinomycetes</taxon>
        <taxon>Micromonosporales</taxon>
        <taxon>Micromonosporaceae</taxon>
        <taxon>Virgisporangium</taxon>
    </lineage>
</organism>
<dbReference type="Proteomes" id="UP000612585">
    <property type="component" value="Unassembled WGS sequence"/>
</dbReference>
<accession>A0A8J3Z8P0</accession>
<dbReference type="EMBL" id="BOPG01000046">
    <property type="protein sequence ID" value="GIJ59414.1"/>
    <property type="molecule type" value="Genomic_DNA"/>
</dbReference>